<reference evidence="1 2" key="1">
    <citation type="journal article" date="2017" name="Int. J. Syst. Evol. Microbiol.">
        <title>Pseudokineococcus basanitobsidens sp. nov., isolated from volcanic rock.</title>
        <authorList>
            <person name="Lee D.W."/>
            <person name="Park M.Y."/>
            <person name="Kim J.J."/>
            <person name="Kim B.S."/>
        </authorList>
    </citation>
    <scope>NUCLEOTIDE SEQUENCE [LARGE SCALE GENOMIC DNA]</scope>
    <source>
        <strain evidence="1 2">DSM 103726</strain>
    </source>
</reference>
<dbReference type="Gene3D" id="2.60.40.1180">
    <property type="entry name" value="Golgi alpha-mannosidase II"/>
    <property type="match status" value="1"/>
</dbReference>
<dbReference type="EMBL" id="JBBIAA010000015">
    <property type="protein sequence ID" value="MEJ5946044.1"/>
    <property type="molecule type" value="Genomic_DNA"/>
</dbReference>
<name>A0ABU8RLS0_9ACTN</name>
<comment type="caution">
    <text evidence="1">The sequence shown here is derived from an EMBL/GenBank/DDBJ whole genome shotgun (WGS) entry which is preliminary data.</text>
</comment>
<evidence type="ECO:0000313" key="1">
    <source>
        <dbReference type="EMBL" id="MEJ5946044.1"/>
    </source>
</evidence>
<dbReference type="InterPro" id="IPR013780">
    <property type="entry name" value="Glyco_hydro_b"/>
</dbReference>
<evidence type="ECO:0008006" key="3">
    <source>
        <dbReference type="Google" id="ProtNLM"/>
    </source>
</evidence>
<sequence>MTAHVLPADLEAPALLPRQPVGRRALLAASAAGLAAALVPAGGARAAVVPRVVLDLARPLQRLDPHALGFGSSTYGASPLVVASQARAERALDARSVRVPVRWDGTRVVSSAAGSGQRDMVALVDLYRSWGYRCLVVVGGRDDDWAGYRPGDARQVVRALGTSMVDYSGPNEPGNRGQSLDAALERGRAVQAELAAEVPGTGLWGPVWTHYDRATLRRYAAGMGAGRLGGVDYHHYGMGSRSLSTAEAMRATPGWGREVREVRSDLRGLGLPERVAVDEINLSWRYQDGTPGGNQRFFSAVTTVWMASVLGHVLVSGGRAMPYASQNGPLGLTVEKGAVNPHGRAPSTPMPAYWAVATWTGAGRWPHYDGAAYAAVADTPDEAVEVFAVGNEAGGRTVVVVNKSETRAVRRRLVLGGVAPGGAVVHRTDPSRPYDPPREVARTRHAGSLDVDAPAMTVTVVVLDAPPAPVVVAPVALRVLAGDQRVPGWRSGDGVVTGGRVARNTGRVEASAAVPADVLAAERWGEQTWTLPLAAGRQAELVLWYAERYAPAQRAGARRQRVDVDGVRRVDELDVWARGGGAPVAVRLPVRAGASGRVVVRLRRGSVGEPFVNAVELLPRG</sequence>
<dbReference type="Proteomes" id="UP001387100">
    <property type="component" value="Unassembled WGS sequence"/>
</dbReference>
<dbReference type="RefSeq" id="WP_339575428.1">
    <property type="nucleotide sequence ID" value="NZ_JBBIAA010000015.1"/>
</dbReference>
<proteinExistence type="predicted"/>
<gene>
    <name evidence="1" type="ORF">WDZ17_12150</name>
</gene>
<protein>
    <recommendedName>
        <fullName evidence="3">Alpha-N-arabinofuranosidase</fullName>
    </recommendedName>
</protein>
<evidence type="ECO:0000313" key="2">
    <source>
        <dbReference type="Proteomes" id="UP001387100"/>
    </source>
</evidence>
<dbReference type="InterPro" id="IPR017853">
    <property type="entry name" value="GH"/>
</dbReference>
<dbReference type="SUPFAM" id="SSF51445">
    <property type="entry name" value="(Trans)glycosidases"/>
    <property type="match status" value="1"/>
</dbReference>
<dbReference type="InterPro" id="IPR006311">
    <property type="entry name" value="TAT_signal"/>
</dbReference>
<keyword evidence="2" id="KW-1185">Reference proteome</keyword>
<dbReference type="Gene3D" id="2.60.120.430">
    <property type="entry name" value="Galactose-binding lectin"/>
    <property type="match status" value="1"/>
</dbReference>
<organism evidence="1 2">
    <name type="scientific">Pseudokineococcus basanitobsidens</name>
    <dbReference type="NCBI Taxonomy" id="1926649"/>
    <lineage>
        <taxon>Bacteria</taxon>
        <taxon>Bacillati</taxon>
        <taxon>Actinomycetota</taxon>
        <taxon>Actinomycetes</taxon>
        <taxon>Kineosporiales</taxon>
        <taxon>Kineosporiaceae</taxon>
        <taxon>Pseudokineococcus</taxon>
    </lineage>
</organism>
<accession>A0ABU8RLS0</accession>
<dbReference type="PROSITE" id="PS51318">
    <property type="entry name" value="TAT"/>
    <property type="match status" value="1"/>
</dbReference>
<dbReference type="Gene3D" id="3.20.20.80">
    <property type="entry name" value="Glycosidases"/>
    <property type="match status" value="1"/>
</dbReference>